<name>A0ABW4P4R3_9NOCA</name>
<organism evidence="1 2">
    <name type="scientific">Rhodococcus gannanensis</name>
    <dbReference type="NCBI Taxonomy" id="1960308"/>
    <lineage>
        <taxon>Bacteria</taxon>
        <taxon>Bacillati</taxon>
        <taxon>Actinomycetota</taxon>
        <taxon>Actinomycetes</taxon>
        <taxon>Mycobacteriales</taxon>
        <taxon>Nocardiaceae</taxon>
        <taxon>Rhodococcus</taxon>
    </lineage>
</organism>
<accession>A0ABW4P4R3</accession>
<keyword evidence="2" id="KW-1185">Reference proteome</keyword>
<evidence type="ECO:0000313" key="2">
    <source>
        <dbReference type="Proteomes" id="UP001597286"/>
    </source>
</evidence>
<comment type="caution">
    <text evidence="1">The sequence shown here is derived from an EMBL/GenBank/DDBJ whole genome shotgun (WGS) entry which is preliminary data.</text>
</comment>
<proteinExistence type="predicted"/>
<gene>
    <name evidence="1" type="ORF">ACFSJG_14710</name>
</gene>
<dbReference type="EMBL" id="JBHUFB010000010">
    <property type="protein sequence ID" value="MFD1813471.1"/>
    <property type="molecule type" value="Genomic_DNA"/>
</dbReference>
<dbReference type="RefSeq" id="WP_378485926.1">
    <property type="nucleotide sequence ID" value="NZ_JBHUFB010000010.1"/>
</dbReference>
<dbReference type="SUPFAM" id="SSF159245">
    <property type="entry name" value="AttH-like"/>
    <property type="match status" value="1"/>
</dbReference>
<protein>
    <submittedName>
        <fullName evidence="1">Uncharacterized protein</fullName>
    </submittedName>
</protein>
<sequence length="374" mass="40767">MPAPLDEFPIHQTPLSMSRVVTSDKNFYDRSYFNALDQGSLGSDDTVFLVSGFGVYPNLGVTDAFAVARRGDTQWAVRFSDALEERSLDLKVGDGYRIEVVEPLQKLRVICEGDDADGLGFDLTWEGSCPAVQEQPHLLTNGLRPQIDASRFAQTGTWSGVLSLGGDDVTVTPDTWMGSRDRSWGIRGVGDPDPAGRLADQVSEGFWWLYVPLRFVGFSVIVIMQESPDGFRTLNDATRVWDDGRIEQLGWPRVEFKYESGTRRALSATINMTASDGSPVVVEVTPRTGIALHVGGGYGGDPEWSHGQWRGRNWSERSVYDLTDPAVAGRIPFGVSDFAASATCNGIPGAGLFEHASLGRHDPTGFADWSSVAP</sequence>
<reference evidence="2" key="1">
    <citation type="journal article" date="2019" name="Int. J. Syst. Evol. Microbiol.">
        <title>The Global Catalogue of Microorganisms (GCM) 10K type strain sequencing project: providing services to taxonomists for standard genome sequencing and annotation.</title>
        <authorList>
            <consortium name="The Broad Institute Genomics Platform"/>
            <consortium name="The Broad Institute Genome Sequencing Center for Infectious Disease"/>
            <person name="Wu L."/>
            <person name="Ma J."/>
        </authorList>
    </citation>
    <scope>NUCLEOTIDE SEQUENCE [LARGE SCALE GENOMIC DNA]</scope>
    <source>
        <strain evidence="2">DT72</strain>
    </source>
</reference>
<dbReference type="Proteomes" id="UP001597286">
    <property type="component" value="Unassembled WGS sequence"/>
</dbReference>
<evidence type="ECO:0000313" key="1">
    <source>
        <dbReference type="EMBL" id="MFD1813471.1"/>
    </source>
</evidence>